<dbReference type="GO" id="GO:0000287">
    <property type="term" value="F:magnesium ion binding"/>
    <property type="evidence" value="ECO:0007669"/>
    <property type="project" value="InterPro"/>
</dbReference>
<evidence type="ECO:0000256" key="7">
    <source>
        <dbReference type="RuleBase" id="RU004326"/>
    </source>
</evidence>
<dbReference type="PANTHER" id="PTHR42946:SF1">
    <property type="entry name" value="PHOSPHOGLUCOMUTASE (ALPHA-D-GLUCOSE-1,6-BISPHOSPHATE-DEPENDENT)"/>
    <property type="match status" value="1"/>
</dbReference>
<dbReference type="GO" id="GO:0005975">
    <property type="term" value="P:carbohydrate metabolic process"/>
    <property type="evidence" value="ECO:0007669"/>
    <property type="project" value="InterPro"/>
</dbReference>
<dbReference type="InterPro" id="IPR005845">
    <property type="entry name" value="A-D-PHexomutase_a/b/a-II"/>
</dbReference>
<dbReference type="OrthoDB" id="9803322at2"/>
<comment type="cofactor">
    <cofactor evidence="1">
        <name>Mg(2+)</name>
        <dbReference type="ChEBI" id="CHEBI:18420"/>
    </cofactor>
</comment>
<dbReference type="AlphaFoldDB" id="A0A318T7Z7"/>
<dbReference type="Pfam" id="PF00408">
    <property type="entry name" value="PGM_PMM_IV"/>
    <property type="match status" value="1"/>
</dbReference>
<gene>
    <name evidence="12" type="ORF">DFP88_102318</name>
</gene>
<keyword evidence="3" id="KW-0597">Phosphoprotein</keyword>
<dbReference type="Gene3D" id="3.40.120.10">
    <property type="entry name" value="Alpha-D-Glucose-1,6-Bisphosphate, subunit A, domain 3"/>
    <property type="match status" value="3"/>
</dbReference>
<evidence type="ECO:0000256" key="2">
    <source>
        <dbReference type="ARBA" id="ARBA00010231"/>
    </source>
</evidence>
<evidence type="ECO:0000256" key="3">
    <source>
        <dbReference type="ARBA" id="ARBA00022553"/>
    </source>
</evidence>
<keyword evidence="5 7" id="KW-0460">Magnesium</keyword>
<dbReference type="Pfam" id="PF02878">
    <property type="entry name" value="PGM_PMM_I"/>
    <property type="match status" value="1"/>
</dbReference>
<evidence type="ECO:0000256" key="1">
    <source>
        <dbReference type="ARBA" id="ARBA00001946"/>
    </source>
</evidence>
<dbReference type="GO" id="GO:0004615">
    <property type="term" value="F:phosphomannomutase activity"/>
    <property type="evidence" value="ECO:0007669"/>
    <property type="project" value="TreeGrafter"/>
</dbReference>
<comment type="similarity">
    <text evidence="2 7">Belongs to the phosphohexose mutase family.</text>
</comment>
<keyword evidence="13" id="KW-1185">Reference proteome</keyword>
<feature type="domain" description="Alpha-D-phosphohexomutase alpha/beta/alpha" evidence="10">
    <location>
        <begin position="147"/>
        <end position="244"/>
    </location>
</feature>
<proteinExistence type="inferred from homology"/>
<name>A0A318T7Z7_9RHOB</name>
<dbReference type="InterPro" id="IPR016055">
    <property type="entry name" value="A-D-PHexomutase_a/b/a-I/II/III"/>
</dbReference>
<dbReference type="Pfam" id="PF02880">
    <property type="entry name" value="PGM_PMM_III"/>
    <property type="match status" value="1"/>
</dbReference>
<reference evidence="12 13" key="1">
    <citation type="submission" date="2018-06" db="EMBL/GenBank/DDBJ databases">
        <title>Genomic Encyclopedia of Type Strains, Phase III (KMG-III): the genomes of soil and plant-associated and newly described type strains.</title>
        <authorList>
            <person name="Whitman W."/>
        </authorList>
    </citation>
    <scope>NUCLEOTIDE SEQUENCE [LARGE SCALE GENOMIC DNA]</scope>
    <source>
        <strain evidence="12 13">CECT 9025</strain>
    </source>
</reference>
<dbReference type="Gene3D" id="3.30.310.50">
    <property type="entry name" value="Alpha-D-phosphohexomutase, C-terminal domain"/>
    <property type="match status" value="1"/>
</dbReference>
<feature type="domain" description="Alpha-D-phosphohexomutase alpha/beta/alpha" evidence="11">
    <location>
        <begin position="260"/>
        <end position="368"/>
    </location>
</feature>
<evidence type="ECO:0000259" key="11">
    <source>
        <dbReference type="Pfam" id="PF02880"/>
    </source>
</evidence>
<dbReference type="PANTHER" id="PTHR42946">
    <property type="entry name" value="PHOSPHOHEXOSE MUTASE"/>
    <property type="match status" value="1"/>
</dbReference>
<dbReference type="InterPro" id="IPR005843">
    <property type="entry name" value="A-D-PHexomutase_C"/>
</dbReference>
<keyword evidence="4 7" id="KW-0479">Metal-binding</keyword>
<dbReference type="InterPro" id="IPR005844">
    <property type="entry name" value="A-D-PHexomutase_a/b/a-I"/>
</dbReference>
<dbReference type="InterPro" id="IPR050060">
    <property type="entry name" value="Phosphoglucosamine_mutase"/>
</dbReference>
<protein>
    <submittedName>
        <fullName evidence="12">Phosphomannomutase</fullName>
    </submittedName>
</protein>
<evidence type="ECO:0000313" key="13">
    <source>
        <dbReference type="Proteomes" id="UP000248311"/>
    </source>
</evidence>
<comment type="caution">
    <text evidence="12">The sequence shown here is derived from an EMBL/GenBank/DDBJ whole genome shotgun (WGS) entry which is preliminary data.</text>
</comment>
<evidence type="ECO:0000256" key="5">
    <source>
        <dbReference type="ARBA" id="ARBA00022842"/>
    </source>
</evidence>
<dbReference type="EMBL" id="QJTE01000002">
    <property type="protein sequence ID" value="PYE84518.1"/>
    <property type="molecule type" value="Genomic_DNA"/>
</dbReference>
<dbReference type="SUPFAM" id="SSF55957">
    <property type="entry name" value="Phosphoglucomutase, C-terminal domain"/>
    <property type="match status" value="1"/>
</dbReference>
<feature type="domain" description="Alpha-D-phosphohexomutase alpha/beta/alpha" evidence="9">
    <location>
        <begin position="4"/>
        <end position="129"/>
    </location>
</feature>
<feature type="domain" description="Alpha-D-phosphohexomutase C-terminal" evidence="8">
    <location>
        <begin position="398"/>
        <end position="452"/>
    </location>
</feature>
<evidence type="ECO:0000259" key="10">
    <source>
        <dbReference type="Pfam" id="PF02879"/>
    </source>
</evidence>
<keyword evidence="6" id="KW-0413">Isomerase</keyword>
<sequence length="466" mass="47754">MPPKFGTSGLRGLVTELTDALVAAHVRAFLAACPHGGGVHVGRDLRASSPRIGQTVLAAVREAGLEATDCGAVPTPALALAAMGRGQAAIMVTGSHIPDDRNGLKFYLPTGEIAKSDEAAILAALEQAETGGGTTGPLQEDPGCGAAYATRYTEAFGPRALEGLRIGVYQHSSVARDLLAEVLQALGAVCVPLARSEVFVPVDTEAVDPALRDLLPAWTAQHGLDAVVSTDGDGDRPLLADGAGQVLPGDVLGPLTARMLGAKALVTPVSSNTLVEAMGDFAVTRTRIGSPHVIAGMEAALRDDPQARVAGYEANGGFLLGFEAQGPAGPLPPLMTRDALLPLIAPLAAARAAGQSLAQLAAALPARFTASGRVTGIDTQAAAALIAALEAEPEARAAFFETGAPEQALDLTDGLRVLFESGEVVHLRPSGNAPEMRCYAEAASAPRAEALMTAHLDRLDQRLSRG</sequence>
<organism evidence="12 13">
    <name type="scientific">Pseudoroseicyclus aestuarii</name>
    <dbReference type="NCBI Taxonomy" id="1795041"/>
    <lineage>
        <taxon>Bacteria</taxon>
        <taxon>Pseudomonadati</taxon>
        <taxon>Pseudomonadota</taxon>
        <taxon>Alphaproteobacteria</taxon>
        <taxon>Rhodobacterales</taxon>
        <taxon>Paracoccaceae</taxon>
        <taxon>Pseudoroseicyclus</taxon>
    </lineage>
</organism>
<evidence type="ECO:0000256" key="6">
    <source>
        <dbReference type="ARBA" id="ARBA00023235"/>
    </source>
</evidence>
<dbReference type="InterPro" id="IPR016066">
    <property type="entry name" value="A-D-PHexomutase_CS"/>
</dbReference>
<accession>A0A318T7Z7</accession>
<dbReference type="RefSeq" id="WP_110813604.1">
    <property type="nucleotide sequence ID" value="NZ_QJTE01000002.1"/>
</dbReference>
<dbReference type="InterPro" id="IPR036900">
    <property type="entry name" value="A-D-PHexomutase_C_sf"/>
</dbReference>
<dbReference type="PROSITE" id="PS00710">
    <property type="entry name" value="PGM_PMM"/>
    <property type="match status" value="1"/>
</dbReference>
<dbReference type="SUPFAM" id="SSF53738">
    <property type="entry name" value="Phosphoglucomutase, first 3 domains"/>
    <property type="match status" value="3"/>
</dbReference>
<dbReference type="InterPro" id="IPR005846">
    <property type="entry name" value="A-D-PHexomutase_a/b/a-III"/>
</dbReference>
<evidence type="ECO:0000256" key="4">
    <source>
        <dbReference type="ARBA" id="ARBA00022723"/>
    </source>
</evidence>
<evidence type="ECO:0000313" key="12">
    <source>
        <dbReference type="EMBL" id="PYE84518.1"/>
    </source>
</evidence>
<dbReference type="CDD" id="cd03088">
    <property type="entry name" value="ManB"/>
    <property type="match status" value="1"/>
</dbReference>
<evidence type="ECO:0000259" key="9">
    <source>
        <dbReference type="Pfam" id="PF02878"/>
    </source>
</evidence>
<dbReference type="Pfam" id="PF02879">
    <property type="entry name" value="PGM_PMM_II"/>
    <property type="match status" value="1"/>
</dbReference>
<dbReference type="Proteomes" id="UP000248311">
    <property type="component" value="Unassembled WGS sequence"/>
</dbReference>
<evidence type="ECO:0000259" key="8">
    <source>
        <dbReference type="Pfam" id="PF00408"/>
    </source>
</evidence>